<evidence type="ECO:0000313" key="1">
    <source>
        <dbReference type="EMBL" id="ARF08714.1"/>
    </source>
</evidence>
<gene>
    <name evidence="1" type="ORF">Catovirus_1_764</name>
</gene>
<dbReference type="InterPro" id="IPR032675">
    <property type="entry name" value="LRR_dom_sf"/>
</dbReference>
<dbReference type="Gene3D" id="3.80.10.10">
    <property type="entry name" value="Ribonuclease Inhibitor"/>
    <property type="match status" value="1"/>
</dbReference>
<name>A0A1V0SAL6_9VIRU</name>
<reference evidence="1" key="1">
    <citation type="journal article" date="2017" name="Science">
        <title>Giant viruses with an expanded complement of translation system components.</title>
        <authorList>
            <person name="Schulz F."/>
            <person name="Yutin N."/>
            <person name="Ivanova N.N."/>
            <person name="Ortega D.R."/>
            <person name="Lee T.K."/>
            <person name="Vierheilig J."/>
            <person name="Daims H."/>
            <person name="Horn M."/>
            <person name="Wagner M."/>
            <person name="Jensen G.J."/>
            <person name="Kyrpides N.C."/>
            <person name="Koonin E.V."/>
            <person name="Woyke T."/>
        </authorList>
    </citation>
    <scope>NUCLEOTIDE SEQUENCE</scope>
    <source>
        <strain evidence="1">CTV1</strain>
    </source>
</reference>
<accession>A0A1V0SAL6</accession>
<protein>
    <recommendedName>
        <fullName evidence="2">Leucine-rich repeat protein</fullName>
    </recommendedName>
</protein>
<dbReference type="SUPFAM" id="SSF52047">
    <property type="entry name" value="RNI-like"/>
    <property type="match status" value="1"/>
</dbReference>
<evidence type="ECO:0008006" key="2">
    <source>
        <dbReference type="Google" id="ProtNLM"/>
    </source>
</evidence>
<organism evidence="1">
    <name type="scientific">Catovirus CTV1</name>
    <dbReference type="NCBI Taxonomy" id="1977631"/>
    <lineage>
        <taxon>Viruses</taxon>
        <taxon>Varidnaviria</taxon>
        <taxon>Bamfordvirae</taxon>
        <taxon>Nucleocytoviricota</taxon>
        <taxon>Megaviricetes</taxon>
        <taxon>Imitervirales</taxon>
        <taxon>Mimiviridae</taxon>
        <taxon>Klosneuvirinae</taxon>
        <taxon>Catovirus</taxon>
    </lineage>
</organism>
<dbReference type="EMBL" id="KY684083">
    <property type="protein sequence ID" value="ARF08714.1"/>
    <property type="molecule type" value="Genomic_DNA"/>
</dbReference>
<proteinExistence type="predicted"/>
<sequence length="208" mass="24673">MIIDILNIINSFLYVKDQYKLKLLNKFVNDNLLLYFGRQNNKKSTKLITEGFLKNNQNIVELYLTDNIVINNLNFMTKLRYLKIDGLCHVDCLSINELRKIYFLDLSYNIYLTKLPPSDIKILRLVGNDKITDEDIKHLDLFELNCSFNYKIKKISNFRNLKKLIIQFRSSIDEEEINKCPNIEYLDITANKDINLDLIHNKNLFIKK</sequence>